<gene>
    <name evidence="2" type="ORF">HGA07_13275</name>
</gene>
<dbReference type="InterPro" id="IPR036388">
    <property type="entry name" value="WH-like_DNA-bd_sf"/>
</dbReference>
<dbReference type="InterPro" id="IPR005149">
    <property type="entry name" value="Tscrpt_reg_PadR_N"/>
</dbReference>
<name>A0A7X6RII2_9NOCA</name>
<dbReference type="Pfam" id="PF03551">
    <property type="entry name" value="PadR"/>
    <property type="match status" value="1"/>
</dbReference>
<accession>A0A7X6RII2</accession>
<dbReference type="PANTHER" id="PTHR43252:SF7">
    <property type="entry name" value="TRANSCRIPTIONAL REGULATOR YQJI"/>
    <property type="match status" value="1"/>
</dbReference>
<organism evidence="2 3">
    <name type="scientific">Nocardia veterana</name>
    <dbReference type="NCBI Taxonomy" id="132249"/>
    <lineage>
        <taxon>Bacteria</taxon>
        <taxon>Bacillati</taxon>
        <taxon>Actinomycetota</taxon>
        <taxon>Actinomycetes</taxon>
        <taxon>Mycobacteriales</taxon>
        <taxon>Nocardiaceae</taxon>
        <taxon>Nocardia</taxon>
    </lineage>
</organism>
<dbReference type="InterPro" id="IPR036390">
    <property type="entry name" value="WH_DNA-bd_sf"/>
</dbReference>
<comment type="caution">
    <text evidence="2">The sequence shown here is derived from an EMBL/GenBank/DDBJ whole genome shotgun (WGS) entry which is preliminary data.</text>
</comment>
<evidence type="ECO:0000313" key="3">
    <source>
        <dbReference type="Proteomes" id="UP000523447"/>
    </source>
</evidence>
<dbReference type="AlphaFoldDB" id="A0A7X6RII2"/>
<protein>
    <submittedName>
        <fullName evidence="2">PadR family transcriptional regulator</fullName>
    </submittedName>
</protein>
<dbReference type="PANTHER" id="PTHR43252">
    <property type="entry name" value="TRANSCRIPTIONAL REGULATOR YQJI"/>
    <property type="match status" value="1"/>
</dbReference>
<sequence>MRIGRMAISPRVLKCEYSCETGAVNETRLFVLAALAKRGPMHGHQLRRDARLDRADLWSRVKPGSLYGALHRMQDEGLIRPLRTEQPGSLPARTIYEITEEGRRELRALRDEAFTEVDIRPDPVDLALAVGADLDREVLRGYLQDRIAALRARESAMDHQLERRWPDQTRADDLIVEHARMRLGAEIAWHEKVLGDLDKLDERP</sequence>
<dbReference type="SUPFAM" id="SSF46785">
    <property type="entry name" value="Winged helix' DNA-binding domain"/>
    <property type="match status" value="1"/>
</dbReference>
<dbReference type="Gene3D" id="1.10.10.10">
    <property type="entry name" value="Winged helix-like DNA-binding domain superfamily/Winged helix DNA-binding domain"/>
    <property type="match status" value="1"/>
</dbReference>
<evidence type="ECO:0000259" key="1">
    <source>
        <dbReference type="Pfam" id="PF03551"/>
    </source>
</evidence>
<dbReference type="Proteomes" id="UP000523447">
    <property type="component" value="Unassembled WGS sequence"/>
</dbReference>
<reference evidence="2 3" key="1">
    <citation type="submission" date="2020-04" db="EMBL/GenBank/DDBJ databases">
        <title>MicrobeNet Type strains.</title>
        <authorList>
            <person name="Nicholson A.C."/>
        </authorList>
    </citation>
    <scope>NUCLEOTIDE SEQUENCE [LARGE SCALE GENOMIC DNA]</scope>
    <source>
        <strain evidence="2 3">DSM 44445</strain>
    </source>
</reference>
<proteinExistence type="predicted"/>
<feature type="domain" description="Transcription regulator PadR N-terminal" evidence="1">
    <location>
        <begin position="31"/>
        <end position="107"/>
    </location>
</feature>
<evidence type="ECO:0000313" key="2">
    <source>
        <dbReference type="EMBL" id="NKY86599.1"/>
    </source>
</evidence>
<dbReference type="EMBL" id="JAAXPE010000011">
    <property type="protein sequence ID" value="NKY86599.1"/>
    <property type="molecule type" value="Genomic_DNA"/>
</dbReference>
<keyword evidence="3" id="KW-1185">Reference proteome</keyword>